<feature type="compositionally biased region" description="Low complexity" evidence="1">
    <location>
        <begin position="28"/>
        <end position="37"/>
    </location>
</feature>
<dbReference type="AlphaFoldDB" id="A0A067NZV8"/>
<dbReference type="EMBL" id="KL198004">
    <property type="protein sequence ID" value="KDQ32525.1"/>
    <property type="molecule type" value="Genomic_DNA"/>
</dbReference>
<organism evidence="2 3">
    <name type="scientific">Pleurotus ostreatus (strain PC15)</name>
    <name type="common">Oyster mushroom</name>
    <dbReference type="NCBI Taxonomy" id="1137138"/>
    <lineage>
        <taxon>Eukaryota</taxon>
        <taxon>Fungi</taxon>
        <taxon>Dikarya</taxon>
        <taxon>Basidiomycota</taxon>
        <taxon>Agaricomycotina</taxon>
        <taxon>Agaricomycetes</taxon>
        <taxon>Agaricomycetidae</taxon>
        <taxon>Agaricales</taxon>
        <taxon>Pleurotineae</taxon>
        <taxon>Pleurotaceae</taxon>
        <taxon>Pleurotus</taxon>
    </lineage>
</organism>
<feature type="compositionally biased region" description="Basic and acidic residues" evidence="1">
    <location>
        <begin position="580"/>
        <end position="596"/>
    </location>
</feature>
<evidence type="ECO:0000313" key="3">
    <source>
        <dbReference type="Proteomes" id="UP000027073"/>
    </source>
</evidence>
<feature type="compositionally biased region" description="Pro residues" evidence="1">
    <location>
        <begin position="110"/>
        <end position="133"/>
    </location>
</feature>
<evidence type="ECO:0000256" key="1">
    <source>
        <dbReference type="SAM" id="MobiDB-lite"/>
    </source>
</evidence>
<accession>A0A067NZV8</accession>
<feature type="region of interest" description="Disordered" evidence="1">
    <location>
        <begin position="1"/>
        <end position="139"/>
    </location>
</feature>
<dbReference type="HOGENOM" id="CLU_309961_0_0_1"/>
<protein>
    <submittedName>
        <fullName evidence="2">Uncharacterized protein</fullName>
    </submittedName>
</protein>
<feature type="compositionally biased region" description="Basic and acidic residues" evidence="1">
    <location>
        <begin position="617"/>
        <end position="648"/>
    </location>
</feature>
<dbReference type="Proteomes" id="UP000027073">
    <property type="component" value="Unassembled WGS sequence"/>
</dbReference>
<reference evidence="3" key="1">
    <citation type="journal article" date="2014" name="Proc. Natl. Acad. Sci. U.S.A.">
        <title>Extensive sampling of basidiomycete genomes demonstrates inadequacy of the white-rot/brown-rot paradigm for wood decay fungi.</title>
        <authorList>
            <person name="Riley R."/>
            <person name="Salamov A.A."/>
            <person name="Brown D.W."/>
            <person name="Nagy L.G."/>
            <person name="Floudas D."/>
            <person name="Held B.W."/>
            <person name="Levasseur A."/>
            <person name="Lombard V."/>
            <person name="Morin E."/>
            <person name="Otillar R."/>
            <person name="Lindquist E.A."/>
            <person name="Sun H."/>
            <person name="LaButti K.M."/>
            <person name="Schmutz J."/>
            <person name="Jabbour D."/>
            <person name="Luo H."/>
            <person name="Baker S.E."/>
            <person name="Pisabarro A.G."/>
            <person name="Walton J.D."/>
            <person name="Blanchette R.A."/>
            <person name="Henrissat B."/>
            <person name="Martin F."/>
            <person name="Cullen D."/>
            <person name="Hibbett D.S."/>
            <person name="Grigoriev I.V."/>
        </authorList>
    </citation>
    <scope>NUCLEOTIDE SEQUENCE [LARGE SCALE GENOMIC DNA]</scope>
    <source>
        <strain evidence="3">PC15</strain>
    </source>
</reference>
<dbReference type="VEuPathDB" id="FungiDB:PLEOSDRAFT_165058"/>
<feature type="compositionally biased region" description="Polar residues" evidence="1">
    <location>
        <begin position="1"/>
        <end position="16"/>
    </location>
</feature>
<evidence type="ECO:0000313" key="2">
    <source>
        <dbReference type="EMBL" id="KDQ32525.1"/>
    </source>
</evidence>
<dbReference type="InParanoid" id="A0A067NZV8"/>
<feature type="region of interest" description="Disordered" evidence="1">
    <location>
        <begin position="497"/>
        <end position="662"/>
    </location>
</feature>
<proteinExistence type="predicted"/>
<dbReference type="STRING" id="1137138.A0A067NZV8"/>
<feature type="compositionally biased region" description="Basic residues" evidence="1">
    <location>
        <begin position="562"/>
        <end position="571"/>
    </location>
</feature>
<dbReference type="OrthoDB" id="2755229at2759"/>
<feature type="compositionally biased region" description="Basic and acidic residues" evidence="1">
    <location>
        <begin position="514"/>
        <end position="545"/>
    </location>
</feature>
<gene>
    <name evidence="2" type="ORF">PLEOSDRAFT_165058</name>
</gene>
<feature type="compositionally biased region" description="Polar residues" evidence="1">
    <location>
        <begin position="76"/>
        <end position="96"/>
    </location>
</feature>
<name>A0A067NZV8_PLEO1</name>
<sequence length="1003" mass="110878">MSNSSATNTQPETTETGGLLITQDPTPAQAAAMQAAKAKAKGKENIAGRTVSNVVEEKKGRQYSPYQKRDKEGEGSNENASQSAQPQRRNPQQGCSSRAHPVAPATGEPQQPPANTNPPVAPPQPTSAPPPLPQTQHPAANKDAPIAQLPVPLLQTPAAPTNQPPAAAAQGDQGAAIGVQDVEMGHTAEDGRGDEMAIDWPDNPHLQTTRMLPLATLPPRPGKGYAGGPYPRIVISSEDLFKSIRTEILHNILEDPLDFLLILPYGAGRRLHSEFPNMGDDILEYIKEFRAPNCERLSIVKAATDTNMKGKKPKMYSHDFEAPWVFILTGFSPELRDFLLGVGVFDFIAGEANHAFSVLKVQANLRSWHVAYLAGDGIASDLMSMNEGLVALKRKIRENDKVRTSVLECYAGRTEFALASTDDKVDDALSTFAITFTTEGNQKYWHLTAKPITDDPGLHTRWIEAIRSAKNFVIGKVFAFDIVHGFKRCDFCKNESHPESACPLPKVAGWKGPKPSEVRERWARIDSRDEERKEGWKRSNFDGPHRGGRGRGQQGGRELRGRGRGGNRRHPLSSQTLTHKTNEKTEERITMHKPEISPHTQHKRKRDEANTTPDANGPRETEATSSHAKERRADERDFRVEIRRDKGQSADQRPKKKRKEYVPCLPPTIRNDEAILGLTVEWTVAQRTVWEGERRRDIVEVTSPFAEQVRGAVKTTNPHWTSTKPSPPLAKDLACDYPITLAAFPNVVLPEATTLGNVRKEVAKELRDNPERYLALIPFGAGNRLFEEARGLTLPAADLINALANEDKQYAVAAPAREGEPPHNARFAKPFAMILKDPSPNIRTKLLNTKTLAFRINGRGFAFSIAEIGKGPKSWVICNLKGSAVSSEPQEMTKALKAIASQILESTGLRTLANRILGEENVGRTAEERAQVAIGSMSLIYIERGNEHGYGDPVWQLHGRPLSRNDKENKEWLRAIRQVTFFVDATTVLQQEREPARESPTTT</sequence>